<dbReference type="PANTHER" id="PTHR30337">
    <property type="entry name" value="COMPONENT OF ATP-DEPENDENT DSDNA EXONUCLEASE"/>
    <property type="match status" value="1"/>
</dbReference>
<dbReference type="AlphaFoldDB" id="A0AA35QYA0"/>
<sequence length="260" mass="28919">MGKKKIRLVHTSDVHLGVDWRADLSERAFSRVIESVGLLEADALLVVGDVFDHARVPDRVLEFYLEQIGRLQCPVVTLPGNHDLYHEDSLYLREPFLDAPPNFCLFEDWAGQTISLPELGLDLWGRAMSQHTPEFSPLAGMPKAAQGHWQVALAHGHFHFPEDRDQRSSPIWPEEVADAPCDYLALGHWERHVEVSQRDTVAFYSGSPLGASPDDEHISVNLAELDPETGVNVRQVFLSLDDDPGVHPINASEIAAGGVR</sequence>
<evidence type="ECO:0000313" key="3">
    <source>
        <dbReference type="Proteomes" id="UP001174909"/>
    </source>
</evidence>
<proteinExistence type="predicted"/>
<dbReference type="EMBL" id="CASHTH010000290">
    <property type="protein sequence ID" value="CAI7996963.1"/>
    <property type="molecule type" value="Genomic_DNA"/>
</dbReference>
<organism evidence="2 3">
    <name type="scientific">Geodia barretti</name>
    <name type="common">Barrett's horny sponge</name>
    <dbReference type="NCBI Taxonomy" id="519541"/>
    <lineage>
        <taxon>Eukaryota</taxon>
        <taxon>Metazoa</taxon>
        <taxon>Porifera</taxon>
        <taxon>Demospongiae</taxon>
        <taxon>Heteroscleromorpha</taxon>
        <taxon>Tetractinellida</taxon>
        <taxon>Astrophorina</taxon>
        <taxon>Geodiidae</taxon>
        <taxon>Geodia</taxon>
    </lineage>
</organism>
<dbReference type="InterPro" id="IPR004843">
    <property type="entry name" value="Calcineurin-like_PHP"/>
</dbReference>
<dbReference type="SUPFAM" id="SSF56300">
    <property type="entry name" value="Metallo-dependent phosphatases"/>
    <property type="match status" value="1"/>
</dbReference>
<comment type="caution">
    <text evidence="2">The sequence shown here is derived from an EMBL/GenBank/DDBJ whole genome shotgun (WGS) entry which is preliminary data.</text>
</comment>
<gene>
    <name evidence="2" type="ORF">GBAR_LOCUS2014</name>
</gene>
<evidence type="ECO:0000259" key="1">
    <source>
        <dbReference type="Pfam" id="PF00149"/>
    </source>
</evidence>
<dbReference type="InterPro" id="IPR050535">
    <property type="entry name" value="DNA_Repair-Maintenance_Comp"/>
</dbReference>
<accession>A0AA35QYA0</accession>
<dbReference type="Pfam" id="PF00149">
    <property type="entry name" value="Metallophos"/>
    <property type="match status" value="1"/>
</dbReference>
<dbReference type="Proteomes" id="UP001174909">
    <property type="component" value="Unassembled WGS sequence"/>
</dbReference>
<name>A0AA35QYA0_GEOBA</name>
<dbReference type="PANTHER" id="PTHR30337:SF0">
    <property type="entry name" value="NUCLEASE SBCCD SUBUNIT D"/>
    <property type="match status" value="1"/>
</dbReference>
<dbReference type="InterPro" id="IPR029052">
    <property type="entry name" value="Metallo-depent_PP-like"/>
</dbReference>
<evidence type="ECO:0000313" key="2">
    <source>
        <dbReference type="EMBL" id="CAI7996963.1"/>
    </source>
</evidence>
<protein>
    <recommendedName>
        <fullName evidence="1">Calcineurin-like phosphoesterase domain-containing protein</fullName>
    </recommendedName>
</protein>
<dbReference type="GO" id="GO:0016787">
    <property type="term" value="F:hydrolase activity"/>
    <property type="evidence" value="ECO:0007669"/>
    <property type="project" value="InterPro"/>
</dbReference>
<keyword evidence="3" id="KW-1185">Reference proteome</keyword>
<feature type="domain" description="Calcineurin-like phosphoesterase" evidence="1">
    <location>
        <begin position="6"/>
        <end position="188"/>
    </location>
</feature>
<reference evidence="2" key="1">
    <citation type="submission" date="2023-03" db="EMBL/GenBank/DDBJ databases">
        <authorList>
            <person name="Steffen K."/>
            <person name="Cardenas P."/>
        </authorList>
    </citation>
    <scope>NUCLEOTIDE SEQUENCE</scope>
</reference>
<dbReference type="Gene3D" id="3.60.21.10">
    <property type="match status" value="1"/>
</dbReference>